<dbReference type="PANTHER" id="PTHR42886">
    <property type="entry name" value="RE40534P-RELATED"/>
    <property type="match status" value="1"/>
</dbReference>
<evidence type="ECO:0000313" key="3">
    <source>
        <dbReference type="EMBL" id="KAJ8928507.1"/>
    </source>
</evidence>
<name>A0AAV8WQD7_9CUCU</name>
<dbReference type="InterPro" id="IPR000073">
    <property type="entry name" value="AB_hydrolase_1"/>
</dbReference>
<dbReference type="GO" id="GO:0042171">
    <property type="term" value="F:lysophosphatidic acid acyltransferase activity"/>
    <property type="evidence" value="ECO:0007669"/>
    <property type="project" value="TreeGrafter"/>
</dbReference>
<dbReference type="PRINTS" id="PR00111">
    <property type="entry name" value="ABHYDROLASE"/>
</dbReference>
<comment type="caution">
    <text evidence="3">The sequence shown here is derived from an EMBL/GenBank/DDBJ whole genome shotgun (WGS) entry which is preliminary data.</text>
</comment>
<dbReference type="Gene3D" id="3.40.50.1820">
    <property type="entry name" value="alpha/beta hydrolase"/>
    <property type="match status" value="1"/>
</dbReference>
<dbReference type="GO" id="GO:0006654">
    <property type="term" value="P:phosphatidic acid biosynthetic process"/>
    <property type="evidence" value="ECO:0007669"/>
    <property type="project" value="TreeGrafter"/>
</dbReference>
<dbReference type="GO" id="GO:0005739">
    <property type="term" value="C:mitochondrion"/>
    <property type="evidence" value="ECO:0007669"/>
    <property type="project" value="TreeGrafter"/>
</dbReference>
<feature type="domain" description="AB hydrolase-1" evidence="2">
    <location>
        <begin position="4"/>
        <end position="91"/>
    </location>
</feature>
<proteinExistence type="inferred from homology"/>
<dbReference type="GO" id="GO:0055088">
    <property type="term" value="P:lipid homeostasis"/>
    <property type="evidence" value="ECO:0007669"/>
    <property type="project" value="TreeGrafter"/>
</dbReference>
<dbReference type="Proteomes" id="UP001162156">
    <property type="component" value="Unassembled WGS sequence"/>
</dbReference>
<dbReference type="InterPro" id="IPR029058">
    <property type="entry name" value="AB_hydrolase_fold"/>
</dbReference>
<protein>
    <recommendedName>
        <fullName evidence="2">AB hydrolase-1 domain-containing protein</fullName>
    </recommendedName>
</protein>
<comment type="similarity">
    <text evidence="1">Belongs to the peptidase S33 family. ABHD4/ABHD5 subfamily.</text>
</comment>
<dbReference type="Pfam" id="PF00561">
    <property type="entry name" value="Abhydrolase_1"/>
    <property type="match status" value="1"/>
</dbReference>
<sequence>MFVLGFGHSSRPTFSNDSIEAEQQMINSLEEWRKQVNLENFILLGHSFGGYLATSYTINYPQRVKHLILADPWGLSEQPPKLSTSLWIKTLKVLLYPLSHFNPLATVRAAGPIGPWLVRKVRNDISQKYAAALENEDIISEYIYQCNSQRPTGESAFHNMCQGFILAKNPMVHRFDKITKDIPITVIFGEHSWIPKAPGYILKEKRPDSYVNIEVCTSLLNDLVAT</sequence>
<evidence type="ECO:0000256" key="1">
    <source>
        <dbReference type="ARBA" id="ARBA00038097"/>
    </source>
</evidence>
<gene>
    <name evidence="3" type="ORF">NQ314_018923</name>
</gene>
<accession>A0AAV8WQD7</accession>
<dbReference type="PANTHER" id="PTHR42886:SF29">
    <property type="entry name" value="PUMMELIG, ISOFORM A"/>
    <property type="match status" value="1"/>
</dbReference>
<evidence type="ECO:0000313" key="4">
    <source>
        <dbReference type="Proteomes" id="UP001162156"/>
    </source>
</evidence>
<dbReference type="SUPFAM" id="SSF53474">
    <property type="entry name" value="alpha/beta-Hydrolases"/>
    <property type="match status" value="1"/>
</dbReference>
<dbReference type="AlphaFoldDB" id="A0AAV8WQD7"/>
<organism evidence="3 4">
    <name type="scientific">Rhamnusium bicolor</name>
    <dbReference type="NCBI Taxonomy" id="1586634"/>
    <lineage>
        <taxon>Eukaryota</taxon>
        <taxon>Metazoa</taxon>
        <taxon>Ecdysozoa</taxon>
        <taxon>Arthropoda</taxon>
        <taxon>Hexapoda</taxon>
        <taxon>Insecta</taxon>
        <taxon>Pterygota</taxon>
        <taxon>Neoptera</taxon>
        <taxon>Endopterygota</taxon>
        <taxon>Coleoptera</taxon>
        <taxon>Polyphaga</taxon>
        <taxon>Cucujiformia</taxon>
        <taxon>Chrysomeloidea</taxon>
        <taxon>Cerambycidae</taxon>
        <taxon>Lepturinae</taxon>
        <taxon>Rhagiini</taxon>
        <taxon>Rhamnusium</taxon>
    </lineage>
</organism>
<dbReference type="GO" id="GO:0005811">
    <property type="term" value="C:lipid droplet"/>
    <property type="evidence" value="ECO:0007669"/>
    <property type="project" value="TreeGrafter"/>
</dbReference>
<keyword evidence="4" id="KW-1185">Reference proteome</keyword>
<dbReference type="GO" id="GO:0052689">
    <property type="term" value="F:carboxylic ester hydrolase activity"/>
    <property type="evidence" value="ECO:0007669"/>
    <property type="project" value="TreeGrafter"/>
</dbReference>
<dbReference type="EMBL" id="JANEYF010005343">
    <property type="protein sequence ID" value="KAJ8928507.1"/>
    <property type="molecule type" value="Genomic_DNA"/>
</dbReference>
<reference evidence="3" key="1">
    <citation type="journal article" date="2023" name="Insect Mol. Biol.">
        <title>Genome sequencing provides insights into the evolution of gene families encoding plant cell wall-degrading enzymes in longhorned beetles.</title>
        <authorList>
            <person name="Shin N.R."/>
            <person name="Okamura Y."/>
            <person name="Kirsch R."/>
            <person name="Pauchet Y."/>
        </authorList>
    </citation>
    <scope>NUCLEOTIDE SEQUENCE</scope>
    <source>
        <strain evidence="3">RBIC_L_NR</strain>
    </source>
</reference>
<evidence type="ECO:0000259" key="2">
    <source>
        <dbReference type="Pfam" id="PF00561"/>
    </source>
</evidence>